<evidence type="ECO:0000313" key="2">
    <source>
        <dbReference type="Proteomes" id="UP000184267"/>
    </source>
</evidence>
<comment type="caution">
    <text evidence="1">The sequence shown here is derived from an EMBL/GenBank/DDBJ whole genome shotgun (WGS) entry which is preliminary data.</text>
</comment>
<evidence type="ECO:0000313" key="1">
    <source>
        <dbReference type="EMBL" id="OJT08734.1"/>
    </source>
</evidence>
<accession>A0A1M2VMA9</accession>
<dbReference type="Proteomes" id="UP000184267">
    <property type="component" value="Unassembled WGS sequence"/>
</dbReference>
<proteinExistence type="predicted"/>
<sequence>MQLYDMRIVSFALNIMASAAGYKLKEFTASRLPPRRLHEIKDALAEIHGLLRMFEHKGRLFETDEAQKYGG</sequence>
<dbReference type="EMBL" id="MNAD01001018">
    <property type="protein sequence ID" value="OJT08734.1"/>
    <property type="molecule type" value="Genomic_DNA"/>
</dbReference>
<organism evidence="1 2">
    <name type="scientific">Trametes pubescens</name>
    <name type="common">White-rot fungus</name>
    <dbReference type="NCBI Taxonomy" id="154538"/>
    <lineage>
        <taxon>Eukaryota</taxon>
        <taxon>Fungi</taxon>
        <taxon>Dikarya</taxon>
        <taxon>Basidiomycota</taxon>
        <taxon>Agaricomycotina</taxon>
        <taxon>Agaricomycetes</taxon>
        <taxon>Polyporales</taxon>
        <taxon>Polyporaceae</taxon>
        <taxon>Trametes</taxon>
    </lineage>
</organism>
<keyword evidence="2" id="KW-1185">Reference proteome</keyword>
<reference evidence="1 2" key="1">
    <citation type="submission" date="2016-10" db="EMBL/GenBank/DDBJ databases">
        <title>Genome sequence of the basidiomycete white-rot fungus Trametes pubescens.</title>
        <authorList>
            <person name="Makela M.R."/>
            <person name="Granchi Z."/>
            <person name="Peng M."/>
            <person name="De Vries R.P."/>
            <person name="Grigoriev I."/>
            <person name="Riley R."/>
            <person name="Hilden K."/>
        </authorList>
    </citation>
    <scope>NUCLEOTIDE SEQUENCE [LARGE SCALE GENOMIC DNA]</scope>
    <source>
        <strain evidence="1 2">FBCC735</strain>
    </source>
</reference>
<dbReference type="AlphaFoldDB" id="A0A1M2VMA9"/>
<protein>
    <submittedName>
        <fullName evidence="1">Uncharacterized protein</fullName>
    </submittedName>
</protein>
<dbReference type="OrthoDB" id="10495348at2759"/>
<name>A0A1M2VMA9_TRAPU</name>
<gene>
    <name evidence="1" type="ORF">TRAPUB_344</name>
</gene>